<evidence type="ECO:0000313" key="1">
    <source>
        <dbReference type="EMBL" id="TBL66383.1"/>
    </source>
</evidence>
<accession>A0ABD7Q0U1</accession>
<dbReference type="RefSeq" id="WP_115102690.1">
    <property type="nucleotide sequence ID" value="NZ_SITJ01000076.1"/>
</dbReference>
<evidence type="ECO:0000313" key="2">
    <source>
        <dbReference type="Proteomes" id="UP000291600"/>
    </source>
</evidence>
<dbReference type="Proteomes" id="UP000291600">
    <property type="component" value="Unassembled WGS sequence"/>
</dbReference>
<protein>
    <submittedName>
        <fullName evidence="1">Amino acid-binding protein</fullName>
    </submittedName>
</protein>
<sequence>MHDIHIVLKNAPGELAWLNKILALNGIRVEGGCVLAVEGHCHVHFLVGNGHRTKAVLEGEGFRVCHIQHPLIVGFQQDRLGEITAALSIKGVNVLAHYCDRANRLIFITDNEKIALQATELWAVQT</sequence>
<dbReference type="Gene3D" id="3.30.2130.10">
    <property type="entry name" value="VC0802-like"/>
    <property type="match status" value="1"/>
</dbReference>
<proteinExistence type="predicted"/>
<dbReference type="InterPro" id="IPR045865">
    <property type="entry name" value="ACT-like_dom_sf"/>
</dbReference>
<name>A0ABD7Q0U1_HAFAL</name>
<organism evidence="1 2">
    <name type="scientific">Hafnia alvei</name>
    <dbReference type="NCBI Taxonomy" id="569"/>
    <lineage>
        <taxon>Bacteria</taxon>
        <taxon>Pseudomonadati</taxon>
        <taxon>Pseudomonadota</taxon>
        <taxon>Gammaproteobacteria</taxon>
        <taxon>Enterobacterales</taxon>
        <taxon>Hafniaceae</taxon>
        <taxon>Hafnia</taxon>
    </lineage>
</organism>
<reference evidence="1 2" key="1">
    <citation type="submission" date="2019-02" db="EMBL/GenBank/DDBJ databases">
        <title>Comparative genomic analysis of the Hafnia genus genomes.</title>
        <authorList>
            <person name="Zhiqiu Y."/>
            <person name="Chao Y."/>
            <person name="Yuhui D."/>
            <person name="Di H."/>
            <person name="Bin L."/>
        </authorList>
    </citation>
    <scope>NUCLEOTIDE SEQUENCE [LARGE SCALE GENOMIC DNA]</scope>
    <source>
        <strain evidence="1 2">PCM_1210</strain>
    </source>
</reference>
<dbReference type="EMBL" id="SITJ01000076">
    <property type="protein sequence ID" value="TBL66383.1"/>
    <property type="molecule type" value="Genomic_DNA"/>
</dbReference>
<dbReference type="SUPFAM" id="SSF55021">
    <property type="entry name" value="ACT-like"/>
    <property type="match status" value="1"/>
</dbReference>
<comment type="caution">
    <text evidence="1">The sequence shown here is derived from an EMBL/GenBank/DDBJ whole genome shotgun (WGS) entry which is preliminary data.</text>
</comment>
<dbReference type="AlphaFoldDB" id="A0ABD7Q0U1"/>
<gene>
    <name evidence="1" type="ORF">EYY96_15470</name>
</gene>